<feature type="domain" description="Mannosylglycerate hydrolase MGH1-like glycoside hydrolase" evidence="4">
    <location>
        <begin position="432"/>
        <end position="535"/>
    </location>
</feature>
<dbReference type="SUPFAM" id="SSF48208">
    <property type="entry name" value="Six-hairpin glycosidases"/>
    <property type="match status" value="1"/>
</dbReference>
<dbReference type="Proteomes" id="UP000319383">
    <property type="component" value="Chromosome"/>
</dbReference>
<organism evidence="5 6">
    <name type="scientific">Symmachiella dynata</name>
    <dbReference type="NCBI Taxonomy" id="2527995"/>
    <lineage>
        <taxon>Bacteria</taxon>
        <taxon>Pseudomonadati</taxon>
        <taxon>Planctomycetota</taxon>
        <taxon>Planctomycetia</taxon>
        <taxon>Planctomycetales</taxon>
        <taxon>Planctomycetaceae</taxon>
        <taxon>Symmachiella</taxon>
    </lineage>
</organism>
<feature type="domain" description="Mannosylglycerate hydrolase MGH1-like glycoside hydrolase" evidence="4">
    <location>
        <begin position="705"/>
        <end position="874"/>
    </location>
</feature>
<dbReference type="EMBL" id="CP036276">
    <property type="protein sequence ID" value="QDU43091.1"/>
    <property type="molecule type" value="Genomic_DNA"/>
</dbReference>
<protein>
    <submittedName>
        <fullName evidence="5">Mannosyl oligosaccharide glucosidase</fullName>
    </submittedName>
</protein>
<evidence type="ECO:0000256" key="3">
    <source>
        <dbReference type="ARBA" id="ARBA00023295"/>
    </source>
</evidence>
<dbReference type="InterPro" id="IPR008928">
    <property type="entry name" value="6-hairpin_glycosidase_sf"/>
</dbReference>
<reference evidence="5 6" key="1">
    <citation type="submission" date="2019-02" db="EMBL/GenBank/DDBJ databases">
        <title>Deep-cultivation of Planctomycetes and their phenomic and genomic characterization uncovers novel biology.</title>
        <authorList>
            <person name="Wiegand S."/>
            <person name="Jogler M."/>
            <person name="Boedeker C."/>
            <person name="Pinto D."/>
            <person name="Vollmers J."/>
            <person name="Rivas-Marin E."/>
            <person name="Kohn T."/>
            <person name="Peeters S.H."/>
            <person name="Heuer A."/>
            <person name="Rast P."/>
            <person name="Oberbeckmann S."/>
            <person name="Bunk B."/>
            <person name="Jeske O."/>
            <person name="Meyerdierks A."/>
            <person name="Storesund J.E."/>
            <person name="Kallscheuer N."/>
            <person name="Luecker S."/>
            <person name="Lage O.M."/>
            <person name="Pohl T."/>
            <person name="Merkel B.J."/>
            <person name="Hornburger P."/>
            <person name="Mueller R.-W."/>
            <person name="Bruemmer F."/>
            <person name="Labrenz M."/>
            <person name="Spormann A.M."/>
            <person name="Op den Camp H."/>
            <person name="Overmann J."/>
            <person name="Amann R."/>
            <person name="Jetten M.S.M."/>
            <person name="Mascher T."/>
            <person name="Medema M.H."/>
            <person name="Devos D.P."/>
            <person name="Kaster A.-K."/>
            <person name="Ovreas L."/>
            <person name="Rohde M."/>
            <person name="Galperin M.Y."/>
            <person name="Jogler C."/>
        </authorList>
    </citation>
    <scope>NUCLEOTIDE SEQUENCE [LARGE SCALE GENOMIC DNA]</scope>
    <source>
        <strain evidence="5 6">Mal52</strain>
    </source>
</reference>
<sequence>MPQAELNRLAAESRRETGANWKRWGPYLAERQWGTVREDYSSDGRPWLHFTHEEAVWRAYRWGEDGLLGITDRQCRLCFAVALWNGQDPILKERLFGLTGPEGNHGEDVKEAYYYLDSTPTHSYLKALYKYPQAEYPYQHLRSENAQRTRHDPEFELTETGIFDDGRYFDVQIEYAKAACEDILIRIQISNRGPEDAPIHLLPTWWYRNTWSWGPTDEQPSVKPSLRQIDGSSLLAMHETLGEFQIHADAGPDQQPPGWMFTENETNTWRIDDPESRRPSCKDAFHLAVAEGIEGVVNPEPEGTKAAARYHALVPAGGSVEFRLRMTATNQIPDQPFGEEFDRTFEQRIAEADSFSASLVDPGLSVDEQRVLRQANAGLLWTKQFYHYVIPRWLDGKSPPGQHTGPRTVRRNSDWGHLFNRDIISMPDKWEYPWYAAWDSAFHMIPFADLDPDFAKDQAILFLREWYMHPTGQIPAYEWNLSDVNPPVHAWACWRVYQITASLGDRDRIFLERVFQKLLLNFTWWVNRKDVRGKHVFTGGFLGLDNIGIFDRSKPLPTGGHLEQADGTAWMAYYCSSMLSIAFDLADDNPAYEDMASKFFEHYVSIAEAMNSLDGTGLWDETDGFYYDHLHLDGHSMPLRIRSIVGLIPLLTVDVIYDRVLDQLPGFRKRMDWFLNHRPDLSKFMTYMERGDPNQDGNGLRLLAIPTRERLSRLLWYLLNEDEFLSPYGVRSLSKYHEEHPFEYDLNGEKLRVQYLSGESDSGLFGGNSNWRGPVWFPLNYLLIEALERYHQFYGETLRVECPTRSGRYMNLRQVADEIRKRLAKLFLADSEGDRPCYTRGERFLNDPHWRDLVLFYEYFDAETGKGLGASHQTGWTALISPILKTLASRREHD</sequence>
<dbReference type="InterPro" id="IPR054491">
    <property type="entry name" value="MGH1-like_GH"/>
</dbReference>
<dbReference type="KEGG" id="sdyn:Mal52_15630"/>
<evidence type="ECO:0000259" key="4">
    <source>
        <dbReference type="Pfam" id="PF22422"/>
    </source>
</evidence>
<gene>
    <name evidence="5" type="ORF">Mal52_15630</name>
</gene>
<keyword evidence="3" id="KW-0326">Glycosidase</keyword>
<dbReference type="Gene3D" id="1.50.10.10">
    <property type="match status" value="1"/>
</dbReference>
<dbReference type="RefSeq" id="WP_145375136.1">
    <property type="nucleotide sequence ID" value="NZ_CP036276.1"/>
</dbReference>
<keyword evidence="6" id="KW-1185">Reference proteome</keyword>
<evidence type="ECO:0000313" key="5">
    <source>
        <dbReference type="EMBL" id="QDU43091.1"/>
    </source>
</evidence>
<name>A0A517ZKS1_9PLAN</name>
<comment type="similarity">
    <text evidence="1">Belongs to the glycosyl hydrolase 63 family.</text>
</comment>
<dbReference type="InterPro" id="IPR004888">
    <property type="entry name" value="Glycoside_hydrolase_63"/>
</dbReference>
<dbReference type="GO" id="GO:0004573">
    <property type="term" value="F:Glc3Man9GlcNAc2 oligosaccharide glucosidase activity"/>
    <property type="evidence" value="ECO:0007669"/>
    <property type="project" value="InterPro"/>
</dbReference>
<evidence type="ECO:0000256" key="1">
    <source>
        <dbReference type="ARBA" id="ARBA00010833"/>
    </source>
</evidence>
<dbReference type="AlphaFoldDB" id="A0A517ZKS1"/>
<proteinExistence type="inferred from homology"/>
<dbReference type="Pfam" id="PF22422">
    <property type="entry name" value="MGH1-like_GH"/>
    <property type="match status" value="2"/>
</dbReference>
<keyword evidence="2" id="KW-0378">Hydrolase</keyword>
<accession>A0A517ZKS1</accession>
<dbReference type="PANTHER" id="PTHR10412:SF11">
    <property type="entry name" value="MANNOSYL-OLIGOSACCHARIDE GLUCOSIDASE"/>
    <property type="match status" value="1"/>
</dbReference>
<evidence type="ECO:0000256" key="2">
    <source>
        <dbReference type="ARBA" id="ARBA00022801"/>
    </source>
</evidence>
<dbReference type="GO" id="GO:0006487">
    <property type="term" value="P:protein N-linked glycosylation"/>
    <property type="evidence" value="ECO:0007669"/>
    <property type="project" value="TreeGrafter"/>
</dbReference>
<dbReference type="GO" id="GO:0009311">
    <property type="term" value="P:oligosaccharide metabolic process"/>
    <property type="evidence" value="ECO:0007669"/>
    <property type="project" value="InterPro"/>
</dbReference>
<evidence type="ECO:0000313" key="6">
    <source>
        <dbReference type="Proteomes" id="UP000319383"/>
    </source>
</evidence>
<dbReference type="InterPro" id="IPR012341">
    <property type="entry name" value="6hp_glycosidase-like_sf"/>
</dbReference>
<dbReference type="PANTHER" id="PTHR10412">
    <property type="entry name" value="MANNOSYL-OLIGOSACCHARIDE GLUCOSIDASE"/>
    <property type="match status" value="1"/>
</dbReference>